<comment type="caution">
    <text evidence="1">The sequence shown here is derived from an EMBL/GenBank/DDBJ whole genome shotgun (WGS) entry which is preliminary data.</text>
</comment>
<name>A0A9W8TUL8_9AGAR</name>
<gene>
    <name evidence="1" type="ORF">DFH05DRAFT_327741</name>
</gene>
<sequence length="223" mass="25785">MFSPKATRDLFSFRIRCQMRTLKEDPNPQRVTNESDIRSAFVSDLRAALDLPVSSLCFVSTNVDTSDFRTHVPFKFPFTLRFSPRNLLETSPQRQDYHNIVNRTLRISVSPQKLCFHDSIISRTSFQCVRIFSPIRIPVAISFPHFLLLLPLRNGPPKILGFFAPLKQTSFFLPTSFYGSSLTHVRKNHILPYLPLVSVESMRFRRACVSYASFHQVRGRVIF</sequence>
<dbReference type="Proteomes" id="UP001142393">
    <property type="component" value="Unassembled WGS sequence"/>
</dbReference>
<keyword evidence="2" id="KW-1185">Reference proteome</keyword>
<evidence type="ECO:0000313" key="1">
    <source>
        <dbReference type="EMBL" id="KAJ3741309.1"/>
    </source>
</evidence>
<organism evidence="1 2">
    <name type="scientific">Lentinula detonsa</name>
    <dbReference type="NCBI Taxonomy" id="2804962"/>
    <lineage>
        <taxon>Eukaryota</taxon>
        <taxon>Fungi</taxon>
        <taxon>Dikarya</taxon>
        <taxon>Basidiomycota</taxon>
        <taxon>Agaricomycotina</taxon>
        <taxon>Agaricomycetes</taxon>
        <taxon>Agaricomycetidae</taxon>
        <taxon>Agaricales</taxon>
        <taxon>Marasmiineae</taxon>
        <taxon>Omphalotaceae</taxon>
        <taxon>Lentinula</taxon>
    </lineage>
</organism>
<evidence type="ECO:0000313" key="2">
    <source>
        <dbReference type="Proteomes" id="UP001142393"/>
    </source>
</evidence>
<proteinExistence type="predicted"/>
<accession>A0A9W8TUL8</accession>
<dbReference type="EMBL" id="JANVFU010000012">
    <property type="protein sequence ID" value="KAJ3741309.1"/>
    <property type="molecule type" value="Genomic_DNA"/>
</dbReference>
<reference evidence="1 2" key="1">
    <citation type="journal article" date="2023" name="Proc. Natl. Acad. Sci. U.S.A.">
        <title>A global phylogenomic analysis of the shiitake genus Lentinula.</title>
        <authorList>
            <person name="Sierra-Patev S."/>
            <person name="Min B."/>
            <person name="Naranjo-Ortiz M."/>
            <person name="Looney B."/>
            <person name="Konkel Z."/>
            <person name="Slot J.C."/>
            <person name="Sakamoto Y."/>
            <person name="Steenwyk J.L."/>
            <person name="Rokas A."/>
            <person name="Carro J."/>
            <person name="Camarero S."/>
            <person name="Ferreira P."/>
            <person name="Molpeceres G."/>
            <person name="Ruiz-Duenas F.J."/>
            <person name="Serrano A."/>
            <person name="Henrissat B."/>
            <person name="Drula E."/>
            <person name="Hughes K.W."/>
            <person name="Mata J.L."/>
            <person name="Ishikawa N.K."/>
            <person name="Vargas-Isla R."/>
            <person name="Ushijima S."/>
            <person name="Smith C.A."/>
            <person name="Donoghue J."/>
            <person name="Ahrendt S."/>
            <person name="Andreopoulos W."/>
            <person name="He G."/>
            <person name="LaButti K."/>
            <person name="Lipzen A."/>
            <person name="Ng V."/>
            <person name="Riley R."/>
            <person name="Sandor L."/>
            <person name="Barry K."/>
            <person name="Martinez A.T."/>
            <person name="Xiao Y."/>
            <person name="Gibbons J.G."/>
            <person name="Terashima K."/>
            <person name="Grigoriev I.V."/>
            <person name="Hibbett D."/>
        </authorList>
    </citation>
    <scope>NUCLEOTIDE SEQUENCE [LARGE SCALE GENOMIC DNA]</scope>
    <source>
        <strain evidence="1 2">TFB7810</strain>
    </source>
</reference>
<protein>
    <submittedName>
        <fullName evidence="1">Uncharacterized protein</fullName>
    </submittedName>
</protein>
<dbReference type="AlphaFoldDB" id="A0A9W8TUL8"/>